<evidence type="ECO:0000259" key="1">
    <source>
        <dbReference type="Pfam" id="PF01408"/>
    </source>
</evidence>
<dbReference type="RefSeq" id="WP_048084636.1">
    <property type="nucleotide sequence ID" value="NZ_CP006933.1"/>
</dbReference>
<dbReference type="CDD" id="cd03358">
    <property type="entry name" value="LbH_WxcM_N_like"/>
    <property type="match status" value="1"/>
</dbReference>
<dbReference type="Proteomes" id="UP000029661">
    <property type="component" value="Chromosome"/>
</dbReference>
<dbReference type="Pfam" id="PF14602">
    <property type="entry name" value="Hexapep_2"/>
    <property type="match status" value="1"/>
</dbReference>
<feature type="domain" description="GFO/IDH/MocA-like oxidoreductase" evidence="2">
    <location>
        <begin position="128"/>
        <end position="235"/>
    </location>
</feature>
<dbReference type="PANTHER" id="PTHR43377:SF6">
    <property type="entry name" value="GFO_IDH_MOCA-LIKE OXIDOREDUCTASE N-TERMINAL DOMAIN-CONTAINING PROTEIN"/>
    <property type="match status" value="1"/>
</dbReference>
<evidence type="ECO:0000313" key="4">
    <source>
        <dbReference type="Proteomes" id="UP000029661"/>
    </source>
</evidence>
<dbReference type="InterPro" id="IPR011004">
    <property type="entry name" value="Trimer_LpxA-like_sf"/>
</dbReference>
<proteinExistence type="predicted"/>
<accession>A0A089ZUU3</accession>
<dbReference type="STRING" id="2162.BRM9_0459"/>
<feature type="domain" description="Gfo/Idh/MocA-like oxidoreductase N-terminal" evidence="1">
    <location>
        <begin position="3"/>
        <end position="119"/>
    </location>
</feature>
<keyword evidence="3" id="KW-0808">Transferase</keyword>
<name>A0A089ZUU3_METFO</name>
<dbReference type="Pfam" id="PF00132">
    <property type="entry name" value="Hexapep"/>
    <property type="match status" value="1"/>
</dbReference>
<dbReference type="Pfam" id="PF22725">
    <property type="entry name" value="GFO_IDH_MocA_C3"/>
    <property type="match status" value="1"/>
</dbReference>
<dbReference type="GO" id="GO:0016740">
    <property type="term" value="F:transferase activity"/>
    <property type="evidence" value="ECO:0007669"/>
    <property type="project" value="UniProtKB-KW"/>
</dbReference>
<evidence type="ECO:0000313" key="3">
    <source>
        <dbReference type="EMBL" id="AIS31284.1"/>
    </source>
</evidence>
<evidence type="ECO:0000259" key="2">
    <source>
        <dbReference type="Pfam" id="PF22725"/>
    </source>
</evidence>
<dbReference type="InterPro" id="IPR001451">
    <property type="entry name" value="Hexapep"/>
</dbReference>
<dbReference type="InterPro" id="IPR055170">
    <property type="entry name" value="GFO_IDH_MocA-like_dom"/>
</dbReference>
<sequence>MKNIAVIGSGYWGKNLVRNFHELGVLKTICDLNESTLKEFQDKYPQVHVTTSFQEVLDDEEIKGIVIATPAVLHYKMGKDALENGKDVFVEKPLSLNLSEAKDLIRISEKNNCILMVGHILHYHPAVIKLKELIQEGYLGKIQYIYSNRLNLGKFRTEENILWSFAPHDVSIILMLLGEMPSNISSHAGTYLNKDVADVTLTTMDFSSGVKSHIFVSWLHPYKEQKLVIVGSQRMAVFNDMSENKLIIYPHKIDWVDRVPVPHLKDPEPVKTKSAEPLKEECKHFLNCIKTREKPKTDGNEGYNVLQILQASQLSLENNAKNINLKEKSYFVHQSSIIDEPCEIGNETKIWHFSHILSGSKIGKNCNIGQNVMIGPDVTIGNNVKVQNNVSIYKGVQIEDDVFLGPSMVFTNVINPRSFISRKDEFKKTIVKKGATIGANATIICGNNIGKYALVGAGAVVTEDIPDYAIVLGNPARISNWTCECGLKLEFNDDLAECECGKKYQITDNKVVNL</sequence>
<dbReference type="PANTHER" id="PTHR43377">
    <property type="entry name" value="BILIVERDIN REDUCTASE A"/>
    <property type="match status" value="1"/>
</dbReference>
<dbReference type="GeneID" id="24791613"/>
<reference evidence="3 4" key="1">
    <citation type="submission" date="2013-12" db="EMBL/GenBank/DDBJ databases">
        <title>The complete genome sequence of Methanobacterium sp. BRM9.</title>
        <authorList>
            <consortium name="Pastoral Greenhouse Gas Research Consortium"/>
            <person name="Kelly W.J."/>
            <person name="Leahy S.C."/>
            <person name="Perry R."/>
            <person name="Li D."/>
            <person name="Altermann E."/>
            <person name="Lambie S.C."/>
            <person name="Attwood G.T."/>
        </authorList>
    </citation>
    <scope>NUCLEOTIDE SEQUENCE [LARGE SCALE GENOMIC DNA]</scope>
    <source>
        <strain evidence="3 4">BRM9</strain>
    </source>
</reference>
<organism evidence="3 4">
    <name type="scientific">Methanobacterium formicicum</name>
    <dbReference type="NCBI Taxonomy" id="2162"/>
    <lineage>
        <taxon>Archaea</taxon>
        <taxon>Methanobacteriati</taxon>
        <taxon>Methanobacteriota</taxon>
        <taxon>Methanomada group</taxon>
        <taxon>Methanobacteria</taxon>
        <taxon>Methanobacteriales</taxon>
        <taxon>Methanobacteriaceae</taxon>
        <taxon>Methanobacterium</taxon>
    </lineage>
</organism>
<dbReference type="Gene3D" id="3.30.360.10">
    <property type="entry name" value="Dihydrodipicolinate Reductase, domain 2"/>
    <property type="match status" value="1"/>
</dbReference>
<dbReference type="EMBL" id="CP006933">
    <property type="protein sequence ID" value="AIS31284.1"/>
    <property type="molecule type" value="Genomic_DNA"/>
</dbReference>
<dbReference type="Gene3D" id="2.160.10.10">
    <property type="entry name" value="Hexapeptide repeat proteins"/>
    <property type="match status" value="1"/>
</dbReference>
<dbReference type="Pfam" id="PF01408">
    <property type="entry name" value="GFO_IDH_MocA"/>
    <property type="match status" value="1"/>
</dbReference>
<dbReference type="GO" id="GO:0000166">
    <property type="term" value="F:nucleotide binding"/>
    <property type="evidence" value="ECO:0007669"/>
    <property type="project" value="InterPro"/>
</dbReference>
<gene>
    <name evidence="3" type="ORF">BRM9_0459</name>
</gene>
<dbReference type="InterPro" id="IPR036291">
    <property type="entry name" value="NAD(P)-bd_dom_sf"/>
</dbReference>
<dbReference type="SUPFAM" id="SSF51735">
    <property type="entry name" value="NAD(P)-binding Rossmann-fold domains"/>
    <property type="match status" value="1"/>
</dbReference>
<dbReference type="SUPFAM" id="SSF55347">
    <property type="entry name" value="Glyceraldehyde-3-phosphate dehydrogenase-like, C-terminal domain"/>
    <property type="match status" value="1"/>
</dbReference>
<dbReference type="AlphaFoldDB" id="A0A089ZUU3"/>
<dbReference type="KEGG" id="mfc:BRM9_0459"/>
<dbReference type="InterPro" id="IPR000683">
    <property type="entry name" value="Gfo/Idh/MocA-like_OxRdtase_N"/>
</dbReference>
<dbReference type="OrthoDB" id="1475at2157"/>
<protein>
    <submittedName>
        <fullName evidence="3">Oxidoreductase GFO/IDH/MOCA family/hexapeptide repeat-containing acetyltransferase</fullName>
    </submittedName>
</protein>
<dbReference type="Gene3D" id="3.40.50.720">
    <property type="entry name" value="NAD(P)-binding Rossmann-like Domain"/>
    <property type="match status" value="1"/>
</dbReference>
<dbReference type="InterPro" id="IPR051450">
    <property type="entry name" value="Gfo/Idh/MocA_Oxidoreductases"/>
</dbReference>
<dbReference type="SUPFAM" id="SSF51161">
    <property type="entry name" value="Trimeric LpxA-like enzymes"/>
    <property type="match status" value="1"/>
</dbReference>